<dbReference type="RefSeq" id="WP_218098492.1">
    <property type="nucleotide sequence ID" value="NZ_CAJVCE010000005.1"/>
</dbReference>
<evidence type="ECO:0000313" key="8">
    <source>
        <dbReference type="EMBL" id="CAG7635559.1"/>
    </source>
</evidence>
<feature type="coiled-coil region" evidence="6">
    <location>
        <begin position="405"/>
        <end position="432"/>
    </location>
</feature>
<evidence type="ECO:0000256" key="5">
    <source>
        <dbReference type="ARBA" id="ARBA00023288"/>
    </source>
</evidence>
<dbReference type="PANTHER" id="PTHR43649:SF33">
    <property type="entry name" value="POLYGALACTURONAN_RHAMNOGALACTURONAN-BINDING PROTEIN YTCQ"/>
    <property type="match status" value="1"/>
</dbReference>
<dbReference type="InterPro" id="IPR006059">
    <property type="entry name" value="SBP"/>
</dbReference>
<protein>
    <recommendedName>
        <fullName evidence="10">Extracellular solute-binding protein</fullName>
    </recommendedName>
</protein>
<feature type="chain" id="PRO_5047356156" description="Extracellular solute-binding protein" evidence="7">
    <location>
        <begin position="28"/>
        <end position="435"/>
    </location>
</feature>
<dbReference type="EMBL" id="CAJVCE010000005">
    <property type="protein sequence ID" value="CAG7635559.1"/>
    <property type="molecule type" value="Genomic_DNA"/>
</dbReference>
<dbReference type="PANTHER" id="PTHR43649">
    <property type="entry name" value="ARABINOSE-BINDING PROTEIN-RELATED"/>
    <property type="match status" value="1"/>
</dbReference>
<dbReference type="Proteomes" id="UP000730618">
    <property type="component" value="Unassembled WGS sequence"/>
</dbReference>
<reference evidence="8 9" key="1">
    <citation type="submission" date="2021-06" db="EMBL/GenBank/DDBJ databases">
        <authorList>
            <person name="Criscuolo A."/>
        </authorList>
    </citation>
    <scope>NUCLEOTIDE SEQUENCE [LARGE SCALE GENOMIC DNA]</scope>
    <source>
        <strain evidence="9">CIP 111802</strain>
    </source>
</reference>
<proteinExistence type="predicted"/>
<evidence type="ECO:0000256" key="1">
    <source>
        <dbReference type="ARBA" id="ARBA00022475"/>
    </source>
</evidence>
<keyword evidence="9" id="KW-1185">Reference proteome</keyword>
<keyword evidence="3" id="KW-0472">Membrane</keyword>
<evidence type="ECO:0000313" key="9">
    <source>
        <dbReference type="Proteomes" id="UP000730618"/>
    </source>
</evidence>
<keyword evidence="1" id="KW-1003">Cell membrane</keyword>
<evidence type="ECO:0000256" key="6">
    <source>
        <dbReference type="SAM" id="Coils"/>
    </source>
</evidence>
<dbReference type="InterPro" id="IPR050490">
    <property type="entry name" value="Bact_solute-bd_prot1"/>
</dbReference>
<name>A0ABN7TL90_9BACL</name>
<feature type="signal peptide" evidence="7">
    <location>
        <begin position="1"/>
        <end position="27"/>
    </location>
</feature>
<accession>A0ABN7TL90</accession>
<evidence type="ECO:0000256" key="7">
    <source>
        <dbReference type="SAM" id="SignalP"/>
    </source>
</evidence>
<dbReference type="Pfam" id="PF01547">
    <property type="entry name" value="SBP_bac_1"/>
    <property type="match status" value="1"/>
</dbReference>
<dbReference type="PROSITE" id="PS51257">
    <property type="entry name" value="PROKAR_LIPOPROTEIN"/>
    <property type="match status" value="1"/>
</dbReference>
<evidence type="ECO:0000256" key="3">
    <source>
        <dbReference type="ARBA" id="ARBA00023136"/>
    </source>
</evidence>
<sequence length="435" mass="48387">MNWNRTSLAASSSLLVLLAGCSGGGPAESTPDAPPAKAADTAPVMLTFYIATGIADKDVKNLIVDPVKKKYPHITIEPIVPGQGTKIEDLVTAGKTPDFIYTWNGDLGRFGQMELLDDITPLAKKHNSDLGRFEPVVLDSIKKLAPKGELYALPFSLNFNATYYNKDIFDKFGMSYPKDGMTWDEAIELGKKMTRIDNGTTYRGLDSDQLGRLSTQLSLTMVDGKTDRASVNNEGWKKLFETAKKVWSIPNNAPPKMMTFNGAKWFMEDKNVAMLTTANILSNLESAEQNGLHWDVVKFPVYTENPNVFRYAEAHMIAITKTSKYRDQAMQALDVITSEQNQRISARTAAKPSPLKNPELKKEFGADMPFLKGKNLQSVIGDTPAPAPLFSPYENESRGVFWKSFEEYFSDAKDVNTALREAEEKINQQIQSKKK</sequence>
<keyword evidence="6" id="KW-0175">Coiled coil</keyword>
<comment type="caution">
    <text evidence="8">The sequence shown here is derived from an EMBL/GenBank/DDBJ whole genome shotgun (WGS) entry which is preliminary data.</text>
</comment>
<keyword evidence="5" id="KW-0449">Lipoprotein</keyword>
<evidence type="ECO:0000256" key="4">
    <source>
        <dbReference type="ARBA" id="ARBA00023139"/>
    </source>
</evidence>
<evidence type="ECO:0008006" key="10">
    <source>
        <dbReference type="Google" id="ProtNLM"/>
    </source>
</evidence>
<organism evidence="8 9">
    <name type="scientific">Paenibacillus allorhizosphaerae</name>
    <dbReference type="NCBI Taxonomy" id="2849866"/>
    <lineage>
        <taxon>Bacteria</taxon>
        <taxon>Bacillati</taxon>
        <taxon>Bacillota</taxon>
        <taxon>Bacilli</taxon>
        <taxon>Bacillales</taxon>
        <taxon>Paenibacillaceae</taxon>
        <taxon>Paenibacillus</taxon>
    </lineage>
</organism>
<gene>
    <name evidence="8" type="ORF">PAECIP111802_02154</name>
</gene>
<evidence type="ECO:0000256" key="2">
    <source>
        <dbReference type="ARBA" id="ARBA00022729"/>
    </source>
</evidence>
<keyword evidence="4" id="KW-0564">Palmitate</keyword>
<keyword evidence="2 7" id="KW-0732">Signal</keyword>